<feature type="short sequence motif" description="HXTX 1" evidence="2">
    <location>
        <begin position="42"/>
        <end position="45"/>
    </location>
</feature>
<evidence type="ECO:0000313" key="3">
    <source>
        <dbReference type="EMBL" id="BBA97946.1"/>
    </source>
</evidence>
<protein>
    <recommendedName>
        <fullName evidence="2">RNA 2',3'-cyclic phosphodiesterase</fullName>
        <shortName evidence="2">RNA 2',3'-CPDase</shortName>
        <ecNumber evidence="2">3.1.4.58</ecNumber>
    </recommendedName>
</protein>
<feature type="active site" description="Proton donor" evidence="2">
    <location>
        <position position="42"/>
    </location>
</feature>
<evidence type="ECO:0000256" key="2">
    <source>
        <dbReference type="HAMAP-Rule" id="MF_01940"/>
    </source>
</evidence>
<feature type="short sequence motif" description="HXTX 2" evidence="2">
    <location>
        <begin position="127"/>
        <end position="130"/>
    </location>
</feature>
<evidence type="ECO:0000256" key="1">
    <source>
        <dbReference type="ARBA" id="ARBA00022801"/>
    </source>
</evidence>
<reference evidence="3 4" key="4">
    <citation type="journal article" date="2020" name="Sci. Rep.">
        <title>beta-carboline chemical signals induce reveromycin production through a LuxR family regulator in Streptomyces sp. SN-593.</title>
        <authorList>
            <person name="Panthee S."/>
            <person name="Kito N."/>
            <person name="Hayashi T."/>
            <person name="Shimizu T."/>
            <person name="Ishikawa J."/>
            <person name="Hamamoto H."/>
            <person name="Osada H."/>
            <person name="Takahashi S."/>
        </authorList>
    </citation>
    <scope>NUCLEOTIDE SEQUENCE [LARGE SCALE GENOMIC DNA]</scope>
    <source>
        <strain evidence="3 4">SN-593</strain>
    </source>
</reference>
<dbReference type="EMBL" id="AP018365">
    <property type="protein sequence ID" value="BBA97946.1"/>
    <property type="molecule type" value="Genomic_DNA"/>
</dbReference>
<comment type="similarity">
    <text evidence="2">Belongs to the 2H phosphoesterase superfamily. ThpR family.</text>
</comment>
<feature type="active site" description="Proton acceptor" evidence="2">
    <location>
        <position position="127"/>
    </location>
</feature>
<dbReference type="Gene3D" id="3.90.1140.10">
    <property type="entry name" value="Cyclic phosphodiesterase"/>
    <property type="match status" value="1"/>
</dbReference>
<evidence type="ECO:0000313" key="4">
    <source>
        <dbReference type="Proteomes" id="UP000595703"/>
    </source>
</evidence>
<dbReference type="Proteomes" id="UP000595703">
    <property type="component" value="Chromosome"/>
</dbReference>
<dbReference type="NCBIfam" id="TIGR02258">
    <property type="entry name" value="2_5_ligase"/>
    <property type="match status" value="1"/>
</dbReference>
<dbReference type="GO" id="GO:0008664">
    <property type="term" value="F:RNA 2',3'-cyclic 3'-phosphodiesterase activity"/>
    <property type="evidence" value="ECO:0007669"/>
    <property type="project" value="UniProtKB-EC"/>
</dbReference>
<organism evidence="3 4">
    <name type="scientific">Actinacidiphila reveromycinica</name>
    <dbReference type="NCBI Taxonomy" id="659352"/>
    <lineage>
        <taxon>Bacteria</taxon>
        <taxon>Bacillati</taxon>
        <taxon>Actinomycetota</taxon>
        <taxon>Actinomycetes</taxon>
        <taxon>Kitasatosporales</taxon>
        <taxon>Streptomycetaceae</taxon>
        <taxon>Actinacidiphila</taxon>
    </lineage>
</organism>
<dbReference type="EC" id="3.1.4.58" evidence="2"/>
<dbReference type="InterPro" id="IPR004175">
    <property type="entry name" value="RNA_CPDase"/>
</dbReference>
<dbReference type="InterPro" id="IPR009097">
    <property type="entry name" value="Cyclic_Pdiesterase"/>
</dbReference>
<comment type="catalytic activity">
    <reaction evidence="2">
        <text>a 3'-end 2',3'-cyclophospho-ribonucleotide-RNA + H2O = a 3'-end 2'-phospho-ribonucleotide-RNA + H(+)</text>
        <dbReference type="Rhea" id="RHEA:11828"/>
        <dbReference type="Rhea" id="RHEA-COMP:10464"/>
        <dbReference type="Rhea" id="RHEA-COMP:17353"/>
        <dbReference type="ChEBI" id="CHEBI:15377"/>
        <dbReference type="ChEBI" id="CHEBI:15378"/>
        <dbReference type="ChEBI" id="CHEBI:83064"/>
        <dbReference type="ChEBI" id="CHEBI:173113"/>
        <dbReference type="EC" id="3.1.4.58"/>
    </reaction>
</comment>
<reference evidence="3 4" key="2">
    <citation type="journal article" date="2011" name="J. Antibiot.">
        <title>Furaquinocins I and J: novel polyketide isoprenoid hybrid compounds from Streptomyces reveromyceticus SN-593.</title>
        <authorList>
            <person name="Panthee S."/>
            <person name="Takahashi S."/>
            <person name="Takagi H."/>
            <person name="Nogawa T."/>
            <person name="Oowada E."/>
            <person name="Uramoto M."/>
            <person name="Osada H."/>
        </authorList>
    </citation>
    <scope>NUCLEOTIDE SEQUENCE [LARGE SCALE GENOMIC DNA]</scope>
    <source>
        <strain evidence="3 4">SN-593</strain>
    </source>
</reference>
<dbReference type="RefSeq" id="WP_202234170.1">
    <property type="nucleotide sequence ID" value="NZ_AP018365.1"/>
</dbReference>
<dbReference type="SUPFAM" id="SSF55144">
    <property type="entry name" value="LigT-like"/>
    <property type="match status" value="1"/>
</dbReference>
<dbReference type="AlphaFoldDB" id="A0A7U3USJ0"/>
<keyword evidence="3" id="KW-0436">Ligase</keyword>
<dbReference type="HAMAP" id="MF_01940">
    <property type="entry name" value="RNA_CPDase"/>
    <property type="match status" value="1"/>
</dbReference>
<dbReference type="PANTHER" id="PTHR35561">
    <property type="entry name" value="RNA 2',3'-CYCLIC PHOSPHODIESTERASE"/>
    <property type="match status" value="1"/>
</dbReference>
<dbReference type="Pfam" id="PF13563">
    <property type="entry name" value="2_5_RNA_ligase2"/>
    <property type="match status" value="1"/>
</dbReference>
<proteinExistence type="inferred from homology"/>
<comment type="function">
    <text evidence="2">Hydrolyzes RNA 2',3'-cyclic phosphodiester to an RNA 2'-phosphomonoester.</text>
</comment>
<keyword evidence="4" id="KW-1185">Reference proteome</keyword>
<dbReference type="PANTHER" id="PTHR35561:SF1">
    <property type="entry name" value="RNA 2',3'-CYCLIC PHOSPHODIESTERASE"/>
    <property type="match status" value="1"/>
</dbReference>
<dbReference type="KEGG" id="arev:RVR_3933"/>
<dbReference type="GO" id="GO:0016874">
    <property type="term" value="F:ligase activity"/>
    <property type="evidence" value="ECO:0007669"/>
    <property type="project" value="UniProtKB-KW"/>
</dbReference>
<dbReference type="GO" id="GO:0004113">
    <property type="term" value="F:2',3'-cyclic-nucleotide 3'-phosphodiesterase activity"/>
    <property type="evidence" value="ECO:0007669"/>
    <property type="project" value="InterPro"/>
</dbReference>
<accession>A0A7U3USJ0</accession>
<reference evidence="3 4" key="3">
    <citation type="journal article" date="2011" name="Nat. Chem. Biol.">
        <title>Reveromycin A biosynthesis uses RevG and RevJ for stereospecific spiroacetal formation.</title>
        <authorList>
            <person name="Takahashi S."/>
            <person name="Toyoda A."/>
            <person name="Sekiyama Y."/>
            <person name="Takagi H."/>
            <person name="Nogawa T."/>
            <person name="Uramoto M."/>
            <person name="Suzuki R."/>
            <person name="Koshino H."/>
            <person name="Kumano T."/>
            <person name="Panthee S."/>
            <person name="Dairi T."/>
            <person name="Ishikawa J."/>
            <person name="Ikeda H."/>
            <person name="Sakaki Y."/>
            <person name="Osada H."/>
        </authorList>
    </citation>
    <scope>NUCLEOTIDE SEQUENCE [LARGE SCALE GENOMIC DNA]</scope>
    <source>
        <strain evidence="3 4">SN-593</strain>
    </source>
</reference>
<gene>
    <name evidence="3" type="ORF">RVR_3933</name>
</gene>
<name>A0A7U3USJ0_9ACTN</name>
<keyword evidence="1 2" id="KW-0378">Hydrolase</keyword>
<sequence length="203" mass="20886">MRLFAAVLPPAAAVTEVAAAVAPLRRLPGADDLRWTATDGWHLTLAFLGEVPDGVRPELHERLARAARRHAPLTLRLAGGGHFGGGTLWTGVEGDLAALTRLAGSVRAAGRRAGAAHDGTEHAFRAHLTLARAARSSQVPLAPFADALAAFRGSQWTAGTLSLVASTLPRSGVPGERPRYDTVAAWPLGRTAGPGGGPPAADG</sequence>
<reference evidence="3 4" key="1">
    <citation type="journal article" date="2010" name="J. Bacteriol.">
        <title>Biochemical characterization of a novel indole prenyltransferase from Streptomyces sp. SN-593.</title>
        <authorList>
            <person name="Takahashi S."/>
            <person name="Takagi H."/>
            <person name="Toyoda A."/>
            <person name="Uramoto M."/>
            <person name="Nogawa T."/>
            <person name="Ueki M."/>
            <person name="Sakaki Y."/>
            <person name="Osada H."/>
        </authorList>
    </citation>
    <scope>NUCLEOTIDE SEQUENCE [LARGE SCALE GENOMIC DNA]</scope>
    <source>
        <strain evidence="3 4">SN-593</strain>
    </source>
</reference>